<dbReference type="Pfam" id="PF01480">
    <property type="entry name" value="PWI"/>
    <property type="match status" value="1"/>
</dbReference>
<feature type="coiled-coil region" evidence="2">
    <location>
        <begin position="135"/>
        <end position="162"/>
    </location>
</feature>
<dbReference type="InterPro" id="IPR052225">
    <property type="entry name" value="Ser/Arg_repetitive_matrix"/>
</dbReference>
<organism evidence="5 6">
    <name type="scientific">Plasmodium falciparum Tanzania</name>
    <name type="common">2000708</name>
    <dbReference type="NCBI Taxonomy" id="1036725"/>
    <lineage>
        <taxon>Eukaryota</taxon>
        <taxon>Sar</taxon>
        <taxon>Alveolata</taxon>
        <taxon>Apicomplexa</taxon>
        <taxon>Aconoidasida</taxon>
        <taxon>Haemosporida</taxon>
        <taxon>Plasmodiidae</taxon>
        <taxon>Plasmodium</taxon>
        <taxon>Plasmodium (Laverania)</taxon>
    </lineage>
</organism>
<dbReference type="OrthoDB" id="163257at2759"/>
<evidence type="ECO:0000313" key="6">
    <source>
        <dbReference type="Proteomes" id="UP000030708"/>
    </source>
</evidence>
<keyword evidence="2" id="KW-0175">Coiled coil</keyword>
<dbReference type="GO" id="GO:0003723">
    <property type="term" value="F:RNA binding"/>
    <property type="evidence" value="ECO:0007669"/>
    <property type="project" value="TreeGrafter"/>
</dbReference>
<dbReference type="Gene3D" id="1.20.1390.10">
    <property type="entry name" value="PWI domain"/>
    <property type="match status" value="1"/>
</dbReference>
<dbReference type="eggNOG" id="KOG2146">
    <property type="taxonomic scope" value="Eukaryota"/>
</dbReference>
<dbReference type="InterPro" id="IPR002483">
    <property type="entry name" value="PWI_dom"/>
</dbReference>
<sequence>MRGGGFYKGTSTEQTPYFGDKEKKLIEKIVWPEIYNKKIDVNKIKFPLIETWINKRLIEILGFEDDILYEYCISQLKQSKEKKDGEEDKYLNAKKLKINLTGFIGNKKSDIFIEELLELLINEEKKEEHIADTLNENKTNDIKKVKNENENINENVYNENKDISNKDKEHVSHQNEHNINNVNLKKEKEYTDIQRDKRKHKRSLSQKSDSYKKRPFNKRKTSIERSLSNKRYDEKTNKRFNKNFRTDIYNRKHSKDIGYKHNNSYSSSDDKYHNGRSLSSSDISYQHRRKVKKKKINKRHDDSSSEISSHTYASRYDKERKRFRKRDINLERHKERGYINRDKEGKHIRRDKEG</sequence>
<proteinExistence type="predicted"/>
<keyword evidence="1" id="KW-0507">mRNA processing</keyword>
<accession>A0A024WCS6</accession>
<dbReference type="PANTHER" id="PTHR23148">
    <property type="entry name" value="SERINE/ARGININE REGULATED NUCLEAR MATRIX PROTEIN"/>
    <property type="match status" value="1"/>
</dbReference>
<evidence type="ECO:0000313" key="5">
    <source>
        <dbReference type="EMBL" id="ETW38714.1"/>
    </source>
</evidence>
<dbReference type="InterPro" id="IPR036483">
    <property type="entry name" value="PWI_dom_sf"/>
</dbReference>
<evidence type="ECO:0000259" key="4">
    <source>
        <dbReference type="PROSITE" id="PS51025"/>
    </source>
</evidence>
<dbReference type="SMART" id="SM00311">
    <property type="entry name" value="PWI"/>
    <property type="match status" value="1"/>
</dbReference>
<dbReference type="AlphaFoldDB" id="A0A024WCS6"/>
<dbReference type="SUPFAM" id="SSF101233">
    <property type="entry name" value="PWI domain"/>
    <property type="match status" value="1"/>
</dbReference>
<evidence type="ECO:0000256" key="2">
    <source>
        <dbReference type="SAM" id="Coils"/>
    </source>
</evidence>
<dbReference type="GO" id="GO:0048024">
    <property type="term" value="P:regulation of mRNA splicing, via spliceosome"/>
    <property type="evidence" value="ECO:0007669"/>
    <property type="project" value="TreeGrafter"/>
</dbReference>
<dbReference type="GO" id="GO:0006397">
    <property type="term" value="P:mRNA processing"/>
    <property type="evidence" value="ECO:0007669"/>
    <property type="project" value="UniProtKB-KW"/>
</dbReference>
<feature type="compositionally biased region" description="Basic and acidic residues" evidence="3">
    <location>
        <begin position="244"/>
        <end position="259"/>
    </location>
</feature>
<protein>
    <recommendedName>
        <fullName evidence="4">PWI domain-containing protein</fullName>
    </recommendedName>
</protein>
<dbReference type="PROSITE" id="PS51025">
    <property type="entry name" value="PWI"/>
    <property type="match status" value="1"/>
</dbReference>
<evidence type="ECO:0000256" key="3">
    <source>
        <dbReference type="SAM" id="MobiDB-lite"/>
    </source>
</evidence>
<dbReference type="GO" id="GO:0005681">
    <property type="term" value="C:spliceosomal complex"/>
    <property type="evidence" value="ECO:0007669"/>
    <property type="project" value="TreeGrafter"/>
</dbReference>
<feature type="compositionally biased region" description="Basic residues" evidence="3">
    <location>
        <begin position="286"/>
        <end position="298"/>
    </location>
</feature>
<gene>
    <name evidence="5" type="ORF">PFTANZ_00551</name>
</gene>
<reference evidence="5 6" key="1">
    <citation type="submission" date="2013-02" db="EMBL/GenBank/DDBJ databases">
        <title>The Genome Annotation of Plasmodium falciparum Tanzania (2000708).</title>
        <authorList>
            <consortium name="The Broad Institute Genome Sequencing Platform"/>
            <consortium name="The Broad Institute Genome Sequencing Center for Infectious Disease"/>
            <person name="Neafsey D."/>
            <person name="Hoffman S."/>
            <person name="Volkman S."/>
            <person name="Rosenthal P."/>
            <person name="Walker B."/>
            <person name="Young S.K."/>
            <person name="Zeng Q."/>
            <person name="Gargeya S."/>
            <person name="Fitzgerald M."/>
            <person name="Haas B."/>
            <person name="Abouelleil A."/>
            <person name="Allen A.W."/>
            <person name="Alvarado L."/>
            <person name="Arachchi H.M."/>
            <person name="Berlin A.M."/>
            <person name="Chapman S.B."/>
            <person name="Gainer-Dewar J."/>
            <person name="Goldberg J."/>
            <person name="Griggs A."/>
            <person name="Gujja S."/>
            <person name="Hansen M."/>
            <person name="Howarth C."/>
            <person name="Imamovic A."/>
            <person name="Ireland A."/>
            <person name="Larimer J."/>
            <person name="McCowan C."/>
            <person name="Murphy C."/>
            <person name="Pearson M."/>
            <person name="Poon T.W."/>
            <person name="Priest M."/>
            <person name="Roberts A."/>
            <person name="Saif S."/>
            <person name="Shea T."/>
            <person name="Sisk P."/>
            <person name="Sykes S."/>
            <person name="Wortman J."/>
            <person name="Nusbaum C."/>
            <person name="Birren B."/>
        </authorList>
    </citation>
    <scope>NUCLEOTIDE SEQUENCE [LARGE SCALE GENOMIC DNA]</scope>
    <source>
        <strain evidence="6">Tanzania (2000708)</strain>
    </source>
</reference>
<feature type="region of interest" description="Disordered" evidence="3">
    <location>
        <begin position="168"/>
        <end position="354"/>
    </location>
</feature>
<dbReference type="PANTHER" id="PTHR23148:SF0">
    <property type="entry name" value="SERINE_ARGININE REPETITIVE MATRIX PROTEIN 1"/>
    <property type="match status" value="1"/>
</dbReference>
<feature type="compositionally biased region" description="Basic and acidic residues" evidence="3">
    <location>
        <begin position="315"/>
        <end position="354"/>
    </location>
</feature>
<reference evidence="5 6" key="2">
    <citation type="submission" date="2013-02" db="EMBL/GenBank/DDBJ databases">
        <title>The Genome Sequence of Plasmodium falciparum Tanzania (2000708).</title>
        <authorList>
            <consortium name="The Broad Institute Genome Sequencing Platform"/>
            <consortium name="The Broad Institute Genome Sequencing Center for Infectious Disease"/>
            <person name="Neafsey D."/>
            <person name="Cheeseman I."/>
            <person name="Volkman S."/>
            <person name="Adams J."/>
            <person name="Walker B."/>
            <person name="Young S.K."/>
            <person name="Zeng Q."/>
            <person name="Gargeya S."/>
            <person name="Fitzgerald M."/>
            <person name="Haas B."/>
            <person name="Abouelleil A."/>
            <person name="Alvarado L."/>
            <person name="Arachchi H.M."/>
            <person name="Berlin A.M."/>
            <person name="Chapman S.B."/>
            <person name="Dewar J."/>
            <person name="Goldberg J."/>
            <person name="Griggs A."/>
            <person name="Gujja S."/>
            <person name="Hansen M."/>
            <person name="Howarth C."/>
            <person name="Imamovic A."/>
            <person name="Larimer J."/>
            <person name="McCowan C."/>
            <person name="Murphy C."/>
            <person name="Neiman D."/>
            <person name="Pearson M."/>
            <person name="Priest M."/>
            <person name="Roberts A."/>
            <person name="Saif S."/>
            <person name="Shea T."/>
            <person name="Sisk P."/>
            <person name="Sykes S."/>
            <person name="Wortman J."/>
            <person name="Nusbaum C."/>
            <person name="Birren B."/>
        </authorList>
    </citation>
    <scope>NUCLEOTIDE SEQUENCE [LARGE SCALE GENOMIC DNA]</scope>
    <source>
        <strain evidence="6">Tanzania (2000708)</strain>
    </source>
</reference>
<feature type="domain" description="PWI" evidence="4">
    <location>
        <begin position="28"/>
        <end position="137"/>
    </location>
</feature>
<dbReference type="EMBL" id="KI926290">
    <property type="protein sequence ID" value="ETW38714.1"/>
    <property type="molecule type" value="Genomic_DNA"/>
</dbReference>
<dbReference type="Proteomes" id="UP000030708">
    <property type="component" value="Unassembled WGS sequence"/>
</dbReference>
<feature type="non-terminal residue" evidence="5">
    <location>
        <position position="354"/>
    </location>
</feature>
<name>A0A024WCS6_PLAFA</name>
<evidence type="ECO:0000256" key="1">
    <source>
        <dbReference type="ARBA" id="ARBA00022664"/>
    </source>
</evidence>
<feature type="compositionally biased region" description="Basic and acidic residues" evidence="3">
    <location>
        <begin position="184"/>
        <end position="195"/>
    </location>
</feature>